<sequence>MYDLQIRKLQNVIWDQVIPNTPSIPTIRRYSPRSHYTSERDKPVNDMDLTVAADRGKMWVRRLYCSRQNTVLLMGLDEGYFRNFTRISSQDFALLVNIVGHTIGKKNIKFRN</sequence>
<protein>
    <submittedName>
        <fullName evidence="1">Uncharacterized protein</fullName>
    </submittedName>
</protein>
<comment type="caution">
    <text evidence="1">The sequence shown here is derived from an EMBL/GenBank/DDBJ whole genome shotgun (WGS) entry which is preliminary data.</text>
</comment>
<evidence type="ECO:0000313" key="2">
    <source>
        <dbReference type="Proteomes" id="UP001159363"/>
    </source>
</evidence>
<evidence type="ECO:0000313" key="1">
    <source>
        <dbReference type="EMBL" id="KAJ8884860.1"/>
    </source>
</evidence>
<keyword evidence="2" id="KW-1185">Reference proteome</keyword>
<organism evidence="1 2">
    <name type="scientific">Dryococelus australis</name>
    <dbReference type="NCBI Taxonomy" id="614101"/>
    <lineage>
        <taxon>Eukaryota</taxon>
        <taxon>Metazoa</taxon>
        <taxon>Ecdysozoa</taxon>
        <taxon>Arthropoda</taxon>
        <taxon>Hexapoda</taxon>
        <taxon>Insecta</taxon>
        <taxon>Pterygota</taxon>
        <taxon>Neoptera</taxon>
        <taxon>Polyneoptera</taxon>
        <taxon>Phasmatodea</taxon>
        <taxon>Verophasmatodea</taxon>
        <taxon>Anareolatae</taxon>
        <taxon>Phasmatidae</taxon>
        <taxon>Eurycanthinae</taxon>
        <taxon>Dryococelus</taxon>
    </lineage>
</organism>
<proteinExistence type="predicted"/>
<gene>
    <name evidence="1" type="ORF">PR048_011056</name>
</gene>
<dbReference type="EMBL" id="JARBHB010000004">
    <property type="protein sequence ID" value="KAJ8884860.1"/>
    <property type="molecule type" value="Genomic_DNA"/>
</dbReference>
<accession>A0ABQ9HL11</accession>
<dbReference type="Proteomes" id="UP001159363">
    <property type="component" value="Chromosome X"/>
</dbReference>
<name>A0ABQ9HL11_9NEOP</name>
<reference evidence="1 2" key="1">
    <citation type="submission" date="2023-02" db="EMBL/GenBank/DDBJ databases">
        <title>LHISI_Scaffold_Assembly.</title>
        <authorList>
            <person name="Stuart O.P."/>
            <person name="Cleave R."/>
            <person name="Magrath M.J.L."/>
            <person name="Mikheyev A.S."/>
        </authorList>
    </citation>
    <scope>NUCLEOTIDE SEQUENCE [LARGE SCALE GENOMIC DNA]</scope>
    <source>
        <strain evidence="1">Daus_M_001</strain>
        <tissue evidence="1">Leg muscle</tissue>
    </source>
</reference>